<organism evidence="3">
    <name type="scientific">Darwinula stevensoni</name>
    <dbReference type="NCBI Taxonomy" id="69355"/>
    <lineage>
        <taxon>Eukaryota</taxon>
        <taxon>Metazoa</taxon>
        <taxon>Ecdysozoa</taxon>
        <taxon>Arthropoda</taxon>
        <taxon>Crustacea</taxon>
        <taxon>Oligostraca</taxon>
        <taxon>Ostracoda</taxon>
        <taxon>Podocopa</taxon>
        <taxon>Podocopida</taxon>
        <taxon>Darwinulocopina</taxon>
        <taxon>Darwinuloidea</taxon>
        <taxon>Darwinulidae</taxon>
        <taxon>Darwinula</taxon>
    </lineage>
</organism>
<name>A0A7R9AID8_9CRUS</name>
<proteinExistence type="inferred from homology"/>
<accession>A0A7R9AID8</accession>
<dbReference type="InterPro" id="IPR002347">
    <property type="entry name" value="SDR_fam"/>
</dbReference>
<dbReference type="Pfam" id="PF00106">
    <property type="entry name" value="adh_short"/>
    <property type="match status" value="1"/>
</dbReference>
<evidence type="ECO:0008006" key="5">
    <source>
        <dbReference type="Google" id="ProtNLM"/>
    </source>
</evidence>
<dbReference type="PANTHER" id="PTHR43157">
    <property type="entry name" value="PHOSPHATIDYLINOSITOL-GLYCAN BIOSYNTHESIS CLASS F PROTEIN-RELATED"/>
    <property type="match status" value="1"/>
</dbReference>
<reference evidence="3" key="1">
    <citation type="submission" date="2020-11" db="EMBL/GenBank/DDBJ databases">
        <authorList>
            <person name="Tran Van P."/>
        </authorList>
    </citation>
    <scope>NUCLEOTIDE SEQUENCE</scope>
</reference>
<dbReference type="EMBL" id="CAJPEV010009926">
    <property type="protein sequence ID" value="CAG0905847.1"/>
    <property type="molecule type" value="Genomic_DNA"/>
</dbReference>
<feature type="non-terminal residue" evidence="3">
    <location>
        <position position="1"/>
    </location>
</feature>
<dbReference type="SUPFAM" id="SSF51735">
    <property type="entry name" value="NAD(P)-binding Rossmann-fold domains"/>
    <property type="match status" value="1"/>
</dbReference>
<dbReference type="PRINTS" id="PR00081">
    <property type="entry name" value="GDHRDH"/>
</dbReference>
<evidence type="ECO:0000256" key="1">
    <source>
        <dbReference type="ARBA" id="ARBA00023002"/>
    </source>
</evidence>
<dbReference type="InterPro" id="IPR036291">
    <property type="entry name" value="NAD(P)-bd_dom_sf"/>
</dbReference>
<dbReference type="Proteomes" id="UP000677054">
    <property type="component" value="Unassembled WGS sequence"/>
</dbReference>
<keyword evidence="4" id="KW-1185">Reference proteome</keyword>
<sequence length="301" mass="33586">FYMTVPVGRCKSRKRMDGKVIIITGANTGIGKEAAMDLAHRGAKLILACRDLKRAIAAATDIKVVTGNTEVIPKYCDLSKLSSLREFVEDILKTEDRLDVLINNAGMLGLQERKLTEDNLEYTMASNHFGHFLLTNSLLDLLKKSAPSRIIVLSSIMHRFDHKFHSCRIYCDTKLANILFTKELARRLDGSGVVANCLHPGAVCTDLFRGIPPPLLRLTIFLTKTFCRTPELGAQTVIHLAVAEEAGRVNGKYWSECKIDQESPTASNMDLAKALWEKSTQAVKYDRSHSKSRTPLNLRKN</sequence>
<comment type="similarity">
    <text evidence="2">Belongs to the short-chain dehydrogenases/reductases (SDR) family.</text>
</comment>
<dbReference type="OrthoDB" id="191139at2759"/>
<dbReference type="PANTHER" id="PTHR43157:SF66">
    <property type="entry name" value="WW DOMAIN-CONTAINING OXIDOREDUCTASE-LIKE PROTEIN"/>
    <property type="match status" value="1"/>
</dbReference>
<dbReference type="AlphaFoldDB" id="A0A7R9AID8"/>
<dbReference type="EMBL" id="LR909444">
    <property type="protein sequence ID" value="CAD7254482.1"/>
    <property type="molecule type" value="Genomic_DNA"/>
</dbReference>
<protein>
    <recommendedName>
        <fullName evidence="5">Retinol dehydrogenase 13</fullName>
    </recommendedName>
</protein>
<evidence type="ECO:0000256" key="2">
    <source>
        <dbReference type="RuleBase" id="RU000363"/>
    </source>
</evidence>
<gene>
    <name evidence="3" type="ORF">DSTB1V02_LOCUS14228</name>
</gene>
<dbReference type="Gene3D" id="3.40.50.720">
    <property type="entry name" value="NAD(P)-binding Rossmann-like Domain"/>
    <property type="match status" value="1"/>
</dbReference>
<dbReference type="PRINTS" id="PR00080">
    <property type="entry name" value="SDRFAMILY"/>
</dbReference>
<keyword evidence="1" id="KW-0560">Oxidoreductase</keyword>
<evidence type="ECO:0000313" key="3">
    <source>
        <dbReference type="EMBL" id="CAD7254482.1"/>
    </source>
</evidence>
<evidence type="ECO:0000313" key="4">
    <source>
        <dbReference type="Proteomes" id="UP000677054"/>
    </source>
</evidence>
<dbReference type="GO" id="GO:0016491">
    <property type="term" value="F:oxidoreductase activity"/>
    <property type="evidence" value="ECO:0007669"/>
    <property type="project" value="UniProtKB-KW"/>
</dbReference>